<dbReference type="STRING" id="1265818.MAQA_04648"/>
<evidence type="ECO:0000313" key="7">
    <source>
        <dbReference type="Proteomes" id="UP000019246"/>
    </source>
</evidence>
<evidence type="ECO:0000256" key="1">
    <source>
        <dbReference type="ARBA" id="ARBA00001946"/>
    </source>
</evidence>
<feature type="binding site" evidence="5">
    <location>
        <position position="98"/>
    </location>
    <ligand>
        <name>Mg(2+)</name>
        <dbReference type="ChEBI" id="CHEBI:18420"/>
        <label>1</label>
        <note>catalytic</note>
    </ligand>
</feature>
<dbReference type="AlphaFoldDB" id="W7AWL4"/>
<dbReference type="CDD" id="cd01637">
    <property type="entry name" value="IMPase_like"/>
    <property type="match status" value="1"/>
</dbReference>
<dbReference type="GO" id="GO:0008934">
    <property type="term" value="F:inositol monophosphate 1-phosphatase activity"/>
    <property type="evidence" value="ECO:0007669"/>
    <property type="project" value="TreeGrafter"/>
</dbReference>
<dbReference type="Proteomes" id="UP000019246">
    <property type="component" value="Unassembled WGS sequence"/>
</dbReference>
<dbReference type="SUPFAM" id="SSF56655">
    <property type="entry name" value="Carbohydrate phosphatase"/>
    <property type="match status" value="1"/>
</dbReference>
<keyword evidence="3" id="KW-0378">Hydrolase</keyword>
<dbReference type="PATRIC" id="fig|1265818.5.peg.914"/>
<accession>W7AWL4</accession>
<comment type="cofactor">
    <cofactor evidence="1 5">
        <name>Mg(2+)</name>
        <dbReference type="ChEBI" id="CHEBI:18420"/>
    </cofactor>
</comment>
<keyword evidence="7" id="KW-1185">Reference proteome</keyword>
<evidence type="ECO:0000313" key="6">
    <source>
        <dbReference type="EMBL" id="EUJ19489.1"/>
    </source>
</evidence>
<evidence type="ECO:0000256" key="4">
    <source>
        <dbReference type="ARBA" id="ARBA00022842"/>
    </source>
</evidence>
<dbReference type="Pfam" id="PF00459">
    <property type="entry name" value="Inositol_P"/>
    <property type="match status" value="1"/>
</dbReference>
<comment type="caution">
    <text evidence="6">The sequence shown here is derived from an EMBL/GenBank/DDBJ whole genome shotgun (WGS) entry which is preliminary data.</text>
</comment>
<keyword evidence="4 5" id="KW-0460">Magnesium</keyword>
<feature type="binding site" evidence="5">
    <location>
        <position position="78"/>
    </location>
    <ligand>
        <name>Mg(2+)</name>
        <dbReference type="ChEBI" id="CHEBI:18420"/>
        <label>1</label>
        <note>catalytic</note>
    </ligand>
</feature>
<feature type="binding site" evidence="5">
    <location>
        <position position="96"/>
    </location>
    <ligand>
        <name>Mg(2+)</name>
        <dbReference type="ChEBI" id="CHEBI:18420"/>
        <label>1</label>
        <note>catalytic</note>
    </ligand>
</feature>
<dbReference type="Gene3D" id="3.40.190.80">
    <property type="match status" value="1"/>
</dbReference>
<dbReference type="PANTHER" id="PTHR20854:SF4">
    <property type="entry name" value="INOSITOL-1-MONOPHOSPHATASE-RELATED"/>
    <property type="match status" value="1"/>
</dbReference>
<dbReference type="EMBL" id="AOCG01000006">
    <property type="protein sequence ID" value="EUJ19489.1"/>
    <property type="molecule type" value="Genomic_DNA"/>
</dbReference>
<dbReference type="PANTHER" id="PTHR20854">
    <property type="entry name" value="INOSITOL MONOPHOSPHATASE"/>
    <property type="match status" value="1"/>
</dbReference>
<keyword evidence="2 5" id="KW-0479">Metal-binding</keyword>
<dbReference type="FunFam" id="3.30.540.10:FF:000003">
    <property type="entry name" value="Inositol-1-monophosphatase"/>
    <property type="match status" value="1"/>
</dbReference>
<dbReference type="GO" id="GO:0006020">
    <property type="term" value="P:inositol metabolic process"/>
    <property type="evidence" value="ECO:0007669"/>
    <property type="project" value="TreeGrafter"/>
</dbReference>
<reference evidence="6 7" key="1">
    <citation type="journal article" date="2014" name="Int. J. Syst. Evol. Microbiol.">
        <title>Listeria floridensis sp. nov., Listeria aquatica sp. nov., Listeria cornellensis sp. nov., Listeria riparia sp. nov. and Listeria grandensis sp. nov., from agricultural and natural environments.</title>
        <authorList>
            <person name="den Bakker H.C."/>
            <person name="Warchocki S."/>
            <person name="Wright E.M."/>
            <person name="Allred A.F."/>
            <person name="Ahlstrom C."/>
            <person name="Manuel C.S."/>
            <person name="Stasiewicz M.J."/>
            <person name="Burrell A."/>
            <person name="Roof S."/>
            <person name="Strawn L."/>
            <person name="Fortes E.D."/>
            <person name="Nightingale K.K."/>
            <person name="Kephart D."/>
            <person name="Wiedmann M."/>
        </authorList>
    </citation>
    <scope>NUCLEOTIDE SEQUENCE [LARGE SCALE GENOMIC DNA]</scope>
    <source>
        <strain evidence="6 7">FSL S10-1188</strain>
    </source>
</reference>
<evidence type="ECO:0000256" key="3">
    <source>
        <dbReference type="ARBA" id="ARBA00022801"/>
    </source>
</evidence>
<name>W7AWL4_9LIST</name>
<sequence>MKERDHVNKQEIVEEAKEMMKVFLMEAKQYIEASFEKELWIETKSSRNDLVTEVDQYIEALFTRYLKQYFPSHRIFGEENAEHKVESLEGAVWIIDPIDGTLNFVEQKRDFAISIALYMDGIGEYGIVYDVEKDDLYVGEKGKGATLNGREIRKVSDRRGVADSLLIANLSAVNLYPKLKEAIRVSRGLRLYGAASLEFMAVATERAGAYLAANLAPWDVAASKIIAEELGCIVSRLSGEEIDMLEKGTSVVALPKVYQELQNLYLKK</sequence>
<proteinExistence type="predicted"/>
<organism evidence="6 7">
    <name type="scientific">Listeria aquatica FSL S10-1188</name>
    <dbReference type="NCBI Taxonomy" id="1265818"/>
    <lineage>
        <taxon>Bacteria</taxon>
        <taxon>Bacillati</taxon>
        <taxon>Bacillota</taxon>
        <taxon>Bacilli</taxon>
        <taxon>Bacillales</taxon>
        <taxon>Listeriaceae</taxon>
        <taxon>Listeria</taxon>
    </lineage>
</organism>
<dbReference type="InterPro" id="IPR000760">
    <property type="entry name" value="Inositol_monophosphatase-like"/>
</dbReference>
<feature type="binding site" evidence="5">
    <location>
        <position position="219"/>
    </location>
    <ligand>
        <name>Mg(2+)</name>
        <dbReference type="ChEBI" id="CHEBI:18420"/>
        <label>1</label>
        <note>catalytic</note>
    </ligand>
</feature>
<protein>
    <submittedName>
        <fullName evidence="6">Putative myo-inositol-1(Or 4)-monophosphatase</fullName>
    </submittedName>
</protein>
<evidence type="ECO:0000256" key="2">
    <source>
        <dbReference type="ARBA" id="ARBA00022723"/>
    </source>
</evidence>
<evidence type="ECO:0000256" key="5">
    <source>
        <dbReference type="PIRSR" id="PIRSR600760-2"/>
    </source>
</evidence>
<dbReference type="GO" id="GO:0046872">
    <property type="term" value="F:metal ion binding"/>
    <property type="evidence" value="ECO:0007669"/>
    <property type="project" value="UniProtKB-KW"/>
</dbReference>
<dbReference type="Gene3D" id="3.30.540.10">
    <property type="entry name" value="Fructose-1,6-Bisphosphatase, subunit A, domain 1"/>
    <property type="match status" value="1"/>
</dbReference>
<feature type="binding site" evidence="5">
    <location>
        <position position="99"/>
    </location>
    <ligand>
        <name>Mg(2+)</name>
        <dbReference type="ChEBI" id="CHEBI:18420"/>
        <label>1</label>
        <note>catalytic</note>
    </ligand>
</feature>
<gene>
    <name evidence="6" type="ORF">MAQA_04648</name>
</gene>
<dbReference type="GO" id="GO:0007165">
    <property type="term" value="P:signal transduction"/>
    <property type="evidence" value="ECO:0007669"/>
    <property type="project" value="TreeGrafter"/>
</dbReference>
<dbReference type="PRINTS" id="PR00377">
    <property type="entry name" value="IMPHPHTASES"/>
</dbReference>